<evidence type="ECO:0000256" key="5">
    <source>
        <dbReference type="ARBA" id="ARBA00022741"/>
    </source>
</evidence>
<keyword evidence="6 8" id="KW-0067">ATP-binding</keyword>
<dbReference type="InterPro" id="IPR012795">
    <property type="entry name" value="tRNA_Ile_lys_synt_N"/>
</dbReference>
<dbReference type="InterPro" id="IPR012796">
    <property type="entry name" value="Lysidine-tRNA-synth_C"/>
</dbReference>
<dbReference type="Gene3D" id="3.40.50.620">
    <property type="entry name" value="HUPs"/>
    <property type="match status" value="1"/>
</dbReference>
<dbReference type="EC" id="6.3.4.19" evidence="8"/>
<reference evidence="10 11" key="1">
    <citation type="submission" date="2016-01" db="EMBL/GenBank/DDBJ databases">
        <authorList>
            <person name="Mitreva M."/>
            <person name="Pepin K.H."/>
            <person name="Mihindukulasuriya K.A."/>
            <person name="Fulton R."/>
            <person name="Fronick C."/>
            <person name="O'Laughlin M."/>
            <person name="Miner T."/>
            <person name="Herter B."/>
            <person name="Rosa B.A."/>
            <person name="Cordes M."/>
            <person name="Tomlinson C."/>
            <person name="Wollam A."/>
            <person name="Palsikar V.B."/>
            <person name="Mardis E.R."/>
            <person name="Wilson R.K."/>
        </authorList>
    </citation>
    <scope>NUCLEOTIDE SEQUENCE [LARGE SCALE GENOMIC DNA]</scope>
    <source>
        <strain evidence="10 11">KA00071</strain>
    </source>
</reference>
<evidence type="ECO:0000256" key="4">
    <source>
        <dbReference type="ARBA" id="ARBA00022694"/>
    </source>
</evidence>
<evidence type="ECO:0000256" key="7">
    <source>
        <dbReference type="ARBA" id="ARBA00048539"/>
    </source>
</evidence>
<evidence type="ECO:0000256" key="3">
    <source>
        <dbReference type="ARBA" id="ARBA00022598"/>
    </source>
</evidence>
<dbReference type="SMART" id="SM00977">
    <property type="entry name" value="TilS_C"/>
    <property type="match status" value="1"/>
</dbReference>
<dbReference type="InterPro" id="IPR011063">
    <property type="entry name" value="TilS/TtcA_N"/>
</dbReference>
<name>A0ABR5TMA0_9BACL</name>
<accession>A0ABR5TMA0</accession>
<keyword evidence="3 8" id="KW-0436">Ligase</keyword>
<dbReference type="NCBIfam" id="TIGR02433">
    <property type="entry name" value="lysidine_TilS_C"/>
    <property type="match status" value="1"/>
</dbReference>
<dbReference type="PANTHER" id="PTHR43033:SF1">
    <property type="entry name" value="TRNA(ILE)-LYSIDINE SYNTHASE-RELATED"/>
    <property type="match status" value="1"/>
</dbReference>
<evidence type="ECO:0000313" key="11">
    <source>
        <dbReference type="Proteomes" id="UP000070467"/>
    </source>
</evidence>
<organism evidence="10 11">
    <name type="scientific">Gemelliphila asaccharolytica</name>
    <dbReference type="NCBI Taxonomy" id="502393"/>
    <lineage>
        <taxon>Bacteria</taxon>
        <taxon>Bacillati</taxon>
        <taxon>Bacillota</taxon>
        <taxon>Bacilli</taxon>
        <taxon>Bacillales</taxon>
        <taxon>Gemellaceae</taxon>
        <taxon>Gemelliphila</taxon>
    </lineage>
</organism>
<dbReference type="SUPFAM" id="SSF52402">
    <property type="entry name" value="Adenine nucleotide alpha hydrolases-like"/>
    <property type="match status" value="1"/>
</dbReference>
<comment type="catalytic activity">
    <reaction evidence="7 8">
        <text>cytidine(34) in tRNA(Ile2) + L-lysine + ATP = lysidine(34) in tRNA(Ile2) + AMP + diphosphate + H(+)</text>
        <dbReference type="Rhea" id="RHEA:43744"/>
        <dbReference type="Rhea" id="RHEA-COMP:10625"/>
        <dbReference type="Rhea" id="RHEA-COMP:10670"/>
        <dbReference type="ChEBI" id="CHEBI:15378"/>
        <dbReference type="ChEBI" id="CHEBI:30616"/>
        <dbReference type="ChEBI" id="CHEBI:32551"/>
        <dbReference type="ChEBI" id="CHEBI:33019"/>
        <dbReference type="ChEBI" id="CHEBI:82748"/>
        <dbReference type="ChEBI" id="CHEBI:83665"/>
        <dbReference type="ChEBI" id="CHEBI:456215"/>
        <dbReference type="EC" id="6.3.4.19"/>
    </reaction>
</comment>
<dbReference type="Pfam" id="PF01171">
    <property type="entry name" value="ATP_bind_3"/>
    <property type="match status" value="1"/>
</dbReference>
<evidence type="ECO:0000259" key="9">
    <source>
        <dbReference type="SMART" id="SM00977"/>
    </source>
</evidence>
<dbReference type="EMBL" id="LSDB01000016">
    <property type="protein sequence ID" value="KXB58366.1"/>
    <property type="molecule type" value="Genomic_DNA"/>
</dbReference>
<comment type="domain">
    <text evidence="8">The N-terminal region contains the highly conserved SGGXDS motif, predicted to be a P-loop motif involved in ATP binding.</text>
</comment>
<evidence type="ECO:0000256" key="1">
    <source>
        <dbReference type="ARBA" id="ARBA00004496"/>
    </source>
</evidence>
<dbReference type="InterPro" id="IPR014729">
    <property type="entry name" value="Rossmann-like_a/b/a_fold"/>
</dbReference>
<dbReference type="NCBIfam" id="TIGR02432">
    <property type="entry name" value="lysidine_TilS_N"/>
    <property type="match status" value="1"/>
</dbReference>
<protein>
    <recommendedName>
        <fullName evidence="8">tRNA(Ile)-lysidine synthase</fullName>
        <ecNumber evidence="8">6.3.4.19</ecNumber>
    </recommendedName>
    <alternativeName>
        <fullName evidence="8">tRNA(Ile)-2-lysyl-cytidine synthase</fullName>
    </alternativeName>
    <alternativeName>
        <fullName evidence="8">tRNA(Ile)-lysidine synthetase</fullName>
    </alternativeName>
</protein>
<evidence type="ECO:0000256" key="2">
    <source>
        <dbReference type="ARBA" id="ARBA00022490"/>
    </source>
</evidence>
<evidence type="ECO:0000256" key="8">
    <source>
        <dbReference type="HAMAP-Rule" id="MF_01161"/>
    </source>
</evidence>
<comment type="subcellular location">
    <subcellularLocation>
        <location evidence="1 8">Cytoplasm</location>
    </subcellularLocation>
</comment>
<dbReference type="Proteomes" id="UP000070467">
    <property type="component" value="Unassembled WGS sequence"/>
</dbReference>
<gene>
    <name evidence="8" type="primary">tilS</name>
    <name evidence="10" type="ORF">HMPREF1871_00521</name>
</gene>
<sequence>MKINLLWQKSEKIAIALSGGVDSIVLFNLLVTKYKDTYKELVIFHINHGLRRESEIEKIFVKELAKKYNLKICTRDLKLREKERKNHTSEEMLARKMRYEAFFDFAKENKIKNVLTAHHRNDCVENIILRLCSGRSKDYNLSILKRQKLENIVILRPMLDIQKEEIINYAKKNNLKFYQDETNFDTNYQRNYVRHKIIPLLKGLNQSSEENLISFSNYYNELREQVKKNLQAKDIKITKEKDKISFKLTDFNNLSIIEKNLFITKILNENFDIYTVKKDSISKNIDKIYTSQKNISLDLKENLKIIKEYDSISIYKIEKKCYNNKIKILKEDLKDEKIYTFNNFKILISSKERKGEVGFNKTDLPLLITTKKAGDKLKRGKIIKKISRIFIDEKIPKYLRERLPIIRKEQEIIGILGINSKTSKNRDYDYYIKLI</sequence>
<keyword evidence="11" id="KW-1185">Reference proteome</keyword>
<dbReference type="InterPro" id="IPR012094">
    <property type="entry name" value="tRNA_Ile_lys_synt"/>
</dbReference>
<comment type="similarity">
    <text evidence="8">Belongs to the tRNA(Ile)-lysidine synthase family.</text>
</comment>
<evidence type="ECO:0000256" key="6">
    <source>
        <dbReference type="ARBA" id="ARBA00022840"/>
    </source>
</evidence>
<feature type="domain" description="Lysidine-tRNA(Ile) synthetase C-terminal" evidence="9">
    <location>
        <begin position="366"/>
        <end position="434"/>
    </location>
</feature>
<evidence type="ECO:0000313" key="10">
    <source>
        <dbReference type="EMBL" id="KXB58366.1"/>
    </source>
</evidence>
<dbReference type="SUPFAM" id="SSF56037">
    <property type="entry name" value="PheT/TilS domain"/>
    <property type="match status" value="1"/>
</dbReference>
<keyword evidence="4 8" id="KW-0819">tRNA processing</keyword>
<comment type="function">
    <text evidence="8">Ligates lysine onto the cytidine present at position 34 of the AUA codon-specific tRNA(Ile) that contains the anticodon CAU, in an ATP-dependent manner. Cytidine is converted to lysidine, thus changing the amino acid specificity of the tRNA from methionine to isoleucine.</text>
</comment>
<dbReference type="HAMAP" id="MF_01161">
    <property type="entry name" value="tRNA_Ile_lys_synt"/>
    <property type="match status" value="1"/>
</dbReference>
<feature type="binding site" evidence="8">
    <location>
        <begin position="18"/>
        <end position="23"/>
    </location>
    <ligand>
        <name>ATP</name>
        <dbReference type="ChEBI" id="CHEBI:30616"/>
    </ligand>
</feature>
<comment type="caution">
    <text evidence="10">The sequence shown here is derived from an EMBL/GenBank/DDBJ whole genome shotgun (WGS) entry which is preliminary data.</text>
</comment>
<proteinExistence type="inferred from homology"/>
<dbReference type="PANTHER" id="PTHR43033">
    <property type="entry name" value="TRNA(ILE)-LYSIDINE SYNTHASE-RELATED"/>
    <property type="match status" value="1"/>
</dbReference>
<dbReference type="RefSeq" id="WP_066129693.1">
    <property type="nucleotide sequence ID" value="NZ_KQ959869.1"/>
</dbReference>
<dbReference type="CDD" id="cd01992">
    <property type="entry name" value="TilS_N"/>
    <property type="match status" value="1"/>
</dbReference>
<keyword evidence="2 8" id="KW-0963">Cytoplasm</keyword>
<keyword evidence="5 8" id="KW-0547">Nucleotide-binding</keyword>